<dbReference type="Proteomes" id="UP000321230">
    <property type="component" value="Unassembled WGS sequence"/>
</dbReference>
<dbReference type="OrthoDB" id="7282816at2"/>
<keyword evidence="2" id="KW-1185">Reference proteome</keyword>
<dbReference type="EMBL" id="BJUZ01000002">
    <property type="protein sequence ID" value="GEK93745.1"/>
    <property type="molecule type" value="Genomic_DNA"/>
</dbReference>
<evidence type="ECO:0000313" key="2">
    <source>
        <dbReference type="Proteomes" id="UP000321230"/>
    </source>
</evidence>
<organism evidence="1 2">
    <name type="scientific">Gluconobacter wancherniae NBRC 103581</name>
    <dbReference type="NCBI Taxonomy" id="656744"/>
    <lineage>
        <taxon>Bacteria</taxon>
        <taxon>Pseudomonadati</taxon>
        <taxon>Pseudomonadota</taxon>
        <taxon>Alphaproteobacteria</taxon>
        <taxon>Acetobacterales</taxon>
        <taxon>Acetobacteraceae</taxon>
        <taxon>Gluconobacter</taxon>
    </lineage>
</organism>
<dbReference type="Gene3D" id="1.10.10.60">
    <property type="entry name" value="Homeodomain-like"/>
    <property type="match status" value="1"/>
</dbReference>
<comment type="caution">
    <text evidence="1">The sequence shown here is derived from an EMBL/GenBank/DDBJ whole genome shotgun (WGS) entry which is preliminary data.</text>
</comment>
<gene>
    <name evidence="1" type="ORF">GWA01_15150</name>
</gene>
<dbReference type="RefSeq" id="WP_146795804.1">
    <property type="nucleotide sequence ID" value="NZ_BARC01000003.1"/>
</dbReference>
<reference evidence="1 2" key="1">
    <citation type="submission" date="2019-07" db="EMBL/GenBank/DDBJ databases">
        <title>Whole genome shotgun sequence of Gluconobacter wancherniae NBRC 103581.</title>
        <authorList>
            <person name="Hosoyama A."/>
            <person name="Uohara A."/>
            <person name="Ohji S."/>
            <person name="Ichikawa N."/>
        </authorList>
    </citation>
    <scope>NUCLEOTIDE SEQUENCE [LARGE SCALE GENOMIC DNA]</scope>
    <source>
        <strain evidence="1 2">NBRC 103581</strain>
    </source>
</reference>
<evidence type="ECO:0000313" key="1">
    <source>
        <dbReference type="EMBL" id="GEK93745.1"/>
    </source>
</evidence>
<proteinExistence type="predicted"/>
<accession>A0A511AZW3</accession>
<name>A0A511AZW3_9PROT</name>
<sequence>MSEGRSESRKRRSGRVKQRQDRFLEHLALSGNVSESARVAEMQRGSLYRWKEEDAAFSERWDYALEDAADALEAEARRRAVAGYDEPITYGGKVICDPETGVPLLRKRYSDGLMAFLLRAHRPSRFRDGEREARGGISINISRDDSQL</sequence>
<evidence type="ECO:0008006" key="3">
    <source>
        <dbReference type="Google" id="ProtNLM"/>
    </source>
</evidence>
<protein>
    <recommendedName>
        <fullName evidence="3">Terminase</fullName>
    </recommendedName>
</protein>
<dbReference type="AlphaFoldDB" id="A0A511AZW3"/>